<feature type="domain" description="MATH" evidence="2">
    <location>
        <begin position="16"/>
        <end position="146"/>
    </location>
</feature>
<dbReference type="Proteomes" id="UP001497382">
    <property type="component" value="Unassembled WGS sequence"/>
</dbReference>
<dbReference type="InterPro" id="IPR011333">
    <property type="entry name" value="SKP1/BTB/POZ_sf"/>
</dbReference>
<dbReference type="CDD" id="cd00121">
    <property type="entry name" value="MATH"/>
    <property type="match status" value="1"/>
</dbReference>
<dbReference type="SUPFAM" id="SSF54695">
    <property type="entry name" value="POZ domain"/>
    <property type="match status" value="1"/>
</dbReference>
<dbReference type="SUPFAM" id="SSF49599">
    <property type="entry name" value="TRAF domain-like"/>
    <property type="match status" value="1"/>
</dbReference>
<dbReference type="SMART" id="SM00225">
    <property type="entry name" value="BTB"/>
    <property type="match status" value="1"/>
</dbReference>
<evidence type="ECO:0000259" key="1">
    <source>
        <dbReference type="PROSITE" id="PS50097"/>
    </source>
</evidence>
<dbReference type="PROSITE" id="PS50097">
    <property type="entry name" value="BTB"/>
    <property type="match status" value="1"/>
</dbReference>
<dbReference type="AlphaFoldDB" id="A0AAV2BI52"/>
<dbReference type="InterPro" id="IPR002083">
    <property type="entry name" value="MATH/TRAF_dom"/>
</dbReference>
<dbReference type="Pfam" id="PF22486">
    <property type="entry name" value="MATH_2"/>
    <property type="match status" value="1"/>
</dbReference>
<organism evidence="3 4">
    <name type="scientific">Larinioides sclopetarius</name>
    <dbReference type="NCBI Taxonomy" id="280406"/>
    <lineage>
        <taxon>Eukaryota</taxon>
        <taxon>Metazoa</taxon>
        <taxon>Ecdysozoa</taxon>
        <taxon>Arthropoda</taxon>
        <taxon>Chelicerata</taxon>
        <taxon>Arachnida</taxon>
        <taxon>Araneae</taxon>
        <taxon>Araneomorphae</taxon>
        <taxon>Entelegynae</taxon>
        <taxon>Araneoidea</taxon>
        <taxon>Araneidae</taxon>
        <taxon>Larinioides</taxon>
    </lineage>
</organism>
<dbReference type="Gene3D" id="3.30.710.10">
    <property type="entry name" value="Potassium Channel Kv1.1, Chain A"/>
    <property type="match status" value="1"/>
</dbReference>
<dbReference type="GO" id="GO:0030163">
    <property type="term" value="P:protein catabolic process"/>
    <property type="evidence" value="ECO:0007669"/>
    <property type="project" value="UniProtKB-ARBA"/>
</dbReference>
<dbReference type="InterPro" id="IPR008974">
    <property type="entry name" value="TRAF-like"/>
</dbReference>
<keyword evidence="4" id="KW-1185">Reference proteome</keyword>
<dbReference type="InterPro" id="IPR000210">
    <property type="entry name" value="BTB/POZ_dom"/>
</dbReference>
<dbReference type="PROSITE" id="PS50144">
    <property type="entry name" value="MATH"/>
    <property type="match status" value="1"/>
</dbReference>
<protein>
    <recommendedName>
        <fullName evidence="5">Speckle-type POZ protein</fullName>
    </recommendedName>
</protein>
<sequence>MFTPGYPPASTSPGYECTFLWRIENYSYCWHKNGEKLVSPEFTIDGLDDTVWTLSLFPRGCSKDSIGNISLFLNRTKDEDGPSLFSVRYELSILAANGLSTRFDGNNRFLNGSWSGCFSLLQREEALVRRRADYLPQDTLTVRCKMWWGAPKVEVVNEIAARTRIGVEEVSYVHYTERFPEMIPDDKNPIKIRSATKNRRVLKSCLYYTSDAGVDTVMMEIVPYEQNHVLVKRNIFILEESGEKTDCGGADNLLDDTRKDIQDLPLSLTMEAMLLASKKGWFVGELCLQCECVLTTGLEFSKIERSVYTKPLEAAKERGDNAQTKEVYNVQQKLSACHSATDDLKAIFDNQRFTDVEFKTKTRSFPAHQLWLCARSPVFKIMLTSDMSEKNSNVIPIDDLEDGTVEQLLLFLYTDQLEDLCWDSAMKLYYAADKYQIERLRVVCSSFFVDNITISCACELLIMADTHCDSDLKEAVQDFILRHEEQIFGSEDWEKLAEENPQLASKTMLMKYQKKSTVS</sequence>
<evidence type="ECO:0008006" key="5">
    <source>
        <dbReference type="Google" id="ProtNLM"/>
    </source>
</evidence>
<dbReference type="Gene3D" id="2.60.210.10">
    <property type="entry name" value="Apoptosis, Tumor Necrosis Factor Receptor Associated Protein 2, Chain A"/>
    <property type="match status" value="1"/>
</dbReference>
<evidence type="ECO:0000259" key="2">
    <source>
        <dbReference type="PROSITE" id="PS50144"/>
    </source>
</evidence>
<dbReference type="Gene3D" id="1.25.40.420">
    <property type="match status" value="1"/>
</dbReference>
<feature type="domain" description="BTB" evidence="1">
    <location>
        <begin position="354"/>
        <end position="418"/>
    </location>
</feature>
<dbReference type="EMBL" id="CAXIEN010000374">
    <property type="protein sequence ID" value="CAL1295607.1"/>
    <property type="molecule type" value="Genomic_DNA"/>
</dbReference>
<proteinExistence type="predicted"/>
<reference evidence="3 4" key="1">
    <citation type="submission" date="2024-04" db="EMBL/GenBank/DDBJ databases">
        <authorList>
            <person name="Rising A."/>
            <person name="Reimegard J."/>
            <person name="Sonavane S."/>
            <person name="Akerstrom W."/>
            <person name="Nylinder S."/>
            <person name="Hedman E."/>
            <person name="Kallberg Y."/>
        </authorList>
    </citation>
    <scope>NUCLEOTIDE SEQUENCE [LARGE SCALE GENOMIC DNA]</scope>
</reference>
<dbReference type="PANTHER" id="PTHR24413">
    <property type="entry name" value="SPECKLE-TYPE POZ PROTEIN"/>
    <property type="match status" value="1"/>
</dbReference>
<comment type="caution">
    <text evidence="3">The sequence shown here is derived from an EMBL/GenBank/DDBJ whole genome shotgun (WGS) entry which is preliminary data.</text>
</comment>
<evidence type="ECO:0000313" key="3">
    <source>
        <dbReference type="EMBL" id="CAL1295607.1"/>
    </source>
</evidence>
<accession>A0AAV2BI52</accession>
<dbReference type="Pfam" id="PF00651">
    <property type="entry name" value="BTB"/>
    <property type="match status" value="1"/>
</dbReference>
<evidence type="ECO:0000313" key="4">
    <source>
        <dbReference type="Proteomes" id="UP001497382"/>
    </source>
</evidence>
<gene>
    <name evidence="3" type="ORF">LARSCL_LOCUS19359</name>
</gene>
<name>A0AAV2BI52_9ARAC</name>
<dbReference type="CDD" id="cd18186">
    <property type="entry name" value="BTB_POZ_ZBTB_KLHL-like"/>
    <property type="match status" value="1"/>
</dbReference>